<evidence type="ECO:0000256" key="3">
    <source>
        <dbReference type="SAM" id="MobiDB-lite"/>
    </source>
</evidence>
<feature type="non-terminal residue" evidence="4">
    <location>
        <position position="1"/>
    </location>
</feature>
<organism evidence="4 5">
    <name type="scientific">Polyodon spathula</name>
    <name type="common">North American paddlefish</name>
    <name type="synonym">Squalus spathula</name>
    <dbReference type="NCBI Taxonomy" id="7913"/>
    <lineage>
        <taxon>Eukaryota</taxon>
        <taxon>Metazoa</taxon>
        <taxon>Chordata</taxon>
        <taxon>Craniata</taxon>
        <taxon>Vertebrata</taxon>
        <taxon>Euteleostomi</taxon>
        <taxon>Actinopterygii</taxon>
        <taxon>Chondrostei</taxon>
        <taxon>Acipenseriformes</taxon>
        <taxon>Polyodontidae</taxon>
        <taxon>Polyodon</taxon>
    </lineage>
</organism>
<dbReference type="SUPFAM" id="SSF56854">
    <property type="entry name" value="Bcl-2 inhibitors of programmed cell death"/>
    <property type="match status" value="1"/>
</dbReference>
<dbReference type="PANTHER" id="PTHR14965:SF2">
    <property type="entry name" value="BCL-2-LIKE PROTEIN 12"/>
    <property type="match status" value="1"/>
</dbReference>
<feature type="compositionally biased region" description="Basic and acidic residues" evidence="3">
    <location>
        <begin position="225"/>
        <end position="239"/>
    </location>
</feature>
<evidence type="ECO:0000313" key="4">
    <source>
        <dbReference type="EMBL" id="MBN3280390.1"/>
    </source>
</evidence>
<evidence type="ECO:0000313" key="5">
    <source>
        <dbReference type="Proteomes" id="UP001166093"/>
    </source>
</evidence>
<proteinExistence type="predicted"/>
<dbReference type="InterPro" id="IPR036834">
    <property type="entry name" value="Bcl-2-like_sf"/>
</dbReference>
<feature type="non-terminal residue" evidence="4">
    <location>
        <position position="355"/>
    </location>
</feature>
<feature type="compositionally biased region" description="Basic residues" evidence="3">
    <location>
        <begin position="134"/>
        <end position="156"/>
    </location>
</feature>
<name>A0ABS2Y1M1_POLSP</name>
<comment type="caution">
    <text evidence="4">The sequence shown here is derived from an EMBL/GenBank/DDBJ whole genome shotgun (WGS) entry which is preliminary data.</text>
</comment>
<sequence>MGSQSPSILEIKEETRLILGAFLQKSLTLDPSSRPGHVGRYYRDPQKYRHTGSEGSWNSIHEAINLAEEKKHKFKTTIKKRFSGKKKNSTPSQKNQSQASEGSGGGPNPLLACMGVRTRPSSQEEEEEEEGEGRKRRSHGHKKPSPFLKLFKRKSKLEKAGSVREGEEPDARAPPPPRPDWLPIGTEAESSPPKSPGHTPQFYSDVADTLERIARQHTLSGPENKQAERRQPGQRGSEKEVLVSRLVALLSAQGDAINEKIESDPFLRRGVARLSYTSFARLADSFASSAQVTPSLPGSPTLSRIALTMDLSRRIATVTGAQRLMGYTEQYMEAFEPWIRENGGWVRESLITRHT</sequence>
<feature type="compositionally biased region" description="Basic and acidic residues" evidence="3">
    <location>
        <begin position="157"/>
        <end position="171"/>
    </location>
</feature>
<reference evidence="4" key="1">
    <citation type="journal article" date="2021" name="Cell">
        <title>Tracing the genetic footprints of vertebrate landing in non-teleost ray-finned fishes.</title>
        <authorList>
            <person name="Bi X."/>
            <person name="Wang K."/>
            <person name="Yang L."/>
            <person name="Pan H."/>
            <person name="Jiang H."/>
            <person name="Wei Q."/>
            <person name="Fang M."/>
            <person name="Yu H."/>
            <person name="Zhu C."/>
            <person name="Cai Y."/>
            <person name="He Y."/>
            <person name="Gan X."/>
            <person name="Zeng H."/>
            <person name="Yu D."/>
            <person name="Zhu Y."/>
            <person name="Jiang H."/>
            <person name="Qiu Q."/>
            <person name="Yang H."/>
            <person name="Zhang Y.E."/>
            <person name="Wang W."/>
            <person name="Zhu M."/>
            <person name="He S."/>
            <person name="Zhang G."/>
        </authorList>
    </citation>
    <scope>NUCLEOTIDE SEQUENCE</scope>
    <source>
        <strain evidence="4">Pddl_001</strain>
    </source>
</reference>
<dbReference type="Proteomes" id="UP001166093">
    <property type="component" value="Unassembled WGS sequence"/>
</dbReference>
<gene>
    <name evidence="4" type="primary">Bcl2l12</name>
    <name evidence="4" type="ORF">GTO93_0003884</name>
</gene>
<dbReference type="EMBL" id="JAAWVQ010098563">
    <property type="protein sequence ID" value="MBN3280390.1"/>
    <property type="molecule type" value="Genomic_DNA"/>
</dbReference>
<keyword evidence="2" id="KW-0053">Apoptosis</keyword>
<keyword evidence="1" id="KW-0597">Phosphoprotein</keyword>
<evidence type="ECO:0000256" key="2">
    <source>
        <dbReference type="ARBA" id="ARBA00022703"/>
    </source>
</evidence>
<feature type="compositionally biased region" description="Polar residues" evidence="3">
    <location>
        <begin position="89"/>
        <end position="101"/>
    </location>
</feature>
<accession>A0ABS2Y1M1</accession>
<evidence type="ECO:0000256" key="1">
    <source>
        <dbReference type="ARBA" id="ARBA00022553"/>
    </source>
</evidence>
<dbReference type="Gene3D" id="1.10.437.10">
    <property type="entry name" value="Blc2-like"/>
    <property type="match status" value="1"/>
</dbReference>
<dbReference type="PANTHER" id="PTHR14965">
    <property type="entry name" value="SI:CH73-248E21.1"/>
    <property type="match status" value="1"/>
</dbReference>
<keyword evidence="5" id="KW-1185">Reference proteome</keyword>
<feature type="region of interest" description="Disordered" evidence="3">
    <location>
        <begin position="28"/>
        <end position="55"/>
    </location>
</feature>
<feature type="region of interest" description="Disordered" evidence="3">
    <location>
        <begin position="80"/>
        <end position="202"/>
    </location>
</feature>
<feature type="region of interest" description="Disordered" evidence="3">
    <location>
        <begin position="217"/>
        <end position="239"/>
    </location>
</feature>
<protein>
    <submittedName>
        <fullName evidence="4">B2L12 protein</fullName>
    </submittedName>
</protein>